<dbReference type="InterPro" id="IPR005302">
    <property type="entry name" value="MoCF_Sase_C"/>
</dbReference>
<dbReference type="GO" id="GO:0030170">
    <property type="term" value="F:pyridoxal phosphate binding"/>
    <property type="evidence" value="ECO:0007669"/>
    <property type="project" value="InterPro"/>
</dbReference>
<dbReference type="Gene3D" id="2.40.33.20">
    <property type="entry name" value="PK beta-barrel domain-like"/>
    <property type="match status" value="1"/>
</dbReference>
<dbReference type="EMBL" id="QRGP01000001">
    <property type="protein sequence ID" value="RDV07505.1"/>
    <property type="molecule type" value="Genomic_DNA"/>
</dbReference>
<evidence type="ECO:0000313" key="3">
    <source>
        <dbReference type="Proteomes" id="UP000263833"/>
    </source>
</evidence>
<accession>A0A371BIV5</accession>
<proteinExistence type="predicted"/>
<feature type="domain" description="MOSC" evidence="1">
    <location>
        <begin position="30"/>
        <end position="172"/>
    </location>
</feature>
<reference evidence="3" key="1">
    <citation type="submission" date="2018-08" db="EMBL/GenBank/DDBJ databases">
        <authorList>
            <person name="Kim S.-J."/>
            <person name="Jung G.-Y."/>
        </authorList>
    </citation>
    <scope>NUCLEOTIDE SEQUENCE [LARGE SCALE GENOMIC DNA]</scope>
    <source>
        <strain evidence="3">GY_G</strain>
    </source>
</reference>
<evidence type="ECO:0000259" key="1">
    <source>
        <dbReference type="PROSITE" id="PS51340"/>
    </source>
</evidence>
<dbReference type="OrthoDB" id="9786134at2"/>
<dbReference type="PROSITE" id="PS51340">
    <property type="entry name" value="MOSC"/>
    <property type="match status" value="1"/>
</dbReference>
<dbReference type="Proteomes" id="UP000263833">
    <property type="component" value="Unassembled WGS sequence"/>
</dbReference>
<keyword evidence="3" id="KW-1185">Reference proteome</keyword>
<evidence type="ECO:0000313" key="2">
    <source>
        <dbReference type="EMBL" id="RDV07505.1"/>
    </source>
</evidence>
<dbReference type="SUPFAM" id="SSF50800">
    <property type="entry name" value="PK beta-barrel domain-like"/>
    <property type="match status" value="1"/>
</dbReference>
<dbReference type="InterPro" id="IPR011037">
    <property type="entry name" value="Pyrv_Knase-like_insert_dom_sf"/>
</dbReference>
<dbReference type="AlphaFoldDB" id="A0A371BIV5"/>
<dbReference type="GO" id="GO:0030151">
    <property type="term" value="F:molybdenum ion binding"/>
    <property type="evidence" value="ECO:0007669"/>
    <property type="project" value="InterPro"/>
</dbReference>
<dbReference type="GO" id="GO:0003824">
    <property type="term" value="F:catalytic activity"/>
    <property type="evidence" value="ECO:0007669"/>
    <property type="project" value="InterPro"/>
</dbReference>
<organism evidence="2 3">
    <name type="scientific">Sphingorhabdus pulchriflava</name>
    <dbReference type="NCBI Taxonomy" id="2292257"/>
    <lineage>
        <taxon>Bacteria</taxon>
        <taxon>Pseudomonadati</taxon>
        <taxon>Pseudomonadota</taxon>
        <taxon>Alphaproteobacteria</taxon>
        <taxon>Sphingomonadales</taxon>
        <taxon>Sphingomonadaceae</taxon>
        <taxon>Sphingorhabdus</taxon>
    </lineage>
</organism>
<dbReference type="PANTHER" id="PTHR30212">
    <property type="entry name" value="PROTEIN YIIM"/>
    <property type="match status" value="1"/>
</dbReference>
<dbReference type="InterPro" id="IPR052353">
    <property type="entry name" value="Benzoxazolinone_Detox_Enz"/>
</dbReference>
<name>A0A371BIV5_9SPHN</name>
<protein>
    <submittedName>
        <fullName evidence="2">MOSC domain-containing protein</fullName>
    </submittedName>
</protein>
<gene>
    <name evidence="2" type="ORF">DXH95_09260</name>
</gene>
<comment type="caution">
    <text evidence="2">The sequence shown here is derived from an EMBL/GenBank/DDBJ whole genome shotgun (WGS) entry which is preliminary data.</text>
</comment>
<sequence length="229" mass="25659">MIKTNIEALLIGKPVSFRGEGEDSSIGSRLSVDHPVYLTFTGFEGDRVGDPTVHGGEDKAVHFYPGEHYPMWEADFAKAGREPHPHLGRLGGFGENISALEMTEDSIHIGDRFRIGEALVEISQGRQPCWKIDHHFGMKGMMAAVVQTGRSGYYFRVLEVGHIKPDDSIEQVERARHGWTVERAFQLLIGGMHRMDGANAALRELAEMETLALHWRWRARQLLESLGEA</sequence>
<dbReference type="PANTHER" id="PTHR30212:SF2">
    <property type="entry name" value="PROTEIN YIIM"/>
    <property type="match status" value="1"/>
</dbReference>
<dbReference type="Pfam" id="PF03473">
    <property type="entry name" value="MOSC"/>
    <property type="match status" value="1"/>
</dbReference>
<dbReference type="RefSeq" id="WP_115549053.1">
    <property type="nucleotide sequence ID" value="NZ_QRGP01000001.1"/>
</dbReference>